<keyword evidence="1" id="KW-0472">Membrane</keyword>
<feature type="transmembrane region" description="Helical" evidence="1">
    <location>
        <begin position="24"/>
        <end position="48"/>
    </location>
</feature>
<name>A0A9E6ZNN4_9FLAO</name>
<accession>A0A9E6ZNN4</accession>
<keyword evidence="1" id="KW-1133">Transmembrane helix</keyword>
<dbReference type="RefSeq" id="WP_255845890.1">
    <property type="nucleotide sequence ID" value="NZ_CP094358.1"/>
</dbReference>
<sequence>MIGQIVVLGGSIYYLIKKKGIEGWLMMTGTLLGLLVGIFQQYIFPFILTEKNINHTQLSYYYSFFFIISALFSLIFAVGFIILIIKNIQKV</sequence>
<protein>
    <submittedName>
        <fullName evidence="2">Uncharacterized protein</fullName>
    </submittedName>
</protein>
<keyword evidence="1" id="KW-0812">Transmembrane</keyword>
<organism evidence="2 3">
    <name type="scientific">Abyssalbus ytuae</name>
    <dbReference type="NCBI Taxonomy" id="2926907"/>
    <lineage>
        <taxon>Bacteria</taxon>
        <taxon>Pseudomonadati</taxon>
        <taxon>Bacteroidota</taxon>
        <taxon>Flavobacteriia</taxon>
        <taxon>Flavobacteriales</taxon>
        <taxon>Flavobacteriaceae</taxon>
        <taxon>Abyssalbus</taxon>
    </lineage>
</organism>
<gene>
    <name evidence="2" type="ORF">MQE35_08235</name>
</gene>
<feature type="transmembrane region" description="Helical" evidence="1">
    <location>
        <begin position="60"/>
        <end position="85"/>
    </location>
</feature>
<keyword evidence="3" id="KW-1185">Reference proteome</keyword>
<proteinExistence type="predicted"/>
<reference evidence="2" key="1">
    <citation type="submission" date="2022-03" db="EMBL/GenBank/DDBJ databases">
        <title>Description of Abyssus ytuae gen. nov., sp. nov., a novel member of the family Flavobacteriaceae isolated from the sediment of Mariana Trench.</title>
        <authorList>
            <person name="Zhang J."/>
            <person name="Xu X."/>
        </authorList>
    </citation>
    <scope>NUCLEOTIDE SEQUENCE</scope>
    <source>
        <strain evidence="2">MT3330</strain>
    </source>
</reference>
<dbReference type="KEGG" id="fbm:MQE35_08235"/>
<dbReference type="Proteomes" id="UP000831290">
    <property type="component" value="Chromosome"/>
</dbReference>
<evidence type="ECO:0000256" key="1">
    <source>
        <dbReference type="SAM" id="Phobius"/>
    </source>
</evidence>
<dbReference type="EMBL" id="CP094358">
    <property type="protein sequence ID" value="UOB19274.1"/>
    <property type="molecule type" value="Genomic_DNA"/>
</dbReference>
<dbReference type="AlphaFoldDB" id="A0A9E6ZNN4"/>
<evidence type="ECO:0000313" key="2">
    <source>
        <dbReference type="EMBL" id="UOB19274.1"/>
    </source>
</evidence>
<evidence type="ECO:0000313" key="3">
    <source>
        <dbReference type="Proteomes" id="UP000831290"/>
    </source>
</evidence>